<proteinExistence type="predicted"/>
<organism evidence="1">
    <name type="scientific">gut metagenome</name>
    <dbReference type="NCBI Taxonomy" id="749906"/>
    <lineage>
        <taxon>unclassified sequences</taxon>
        <taxon>metagenomes</taxon>
        <taxon>organismal metagenomes</taxon>
    </lineage>
</organism>
<dbReference type="EMBL" id="AMCI01001378">
    <property type="protein sequence ID" value="EJX05725.1"/>
    <property type="molecule type" value="Genomic_DNA"/>
</dbReference>
<sequence>MALFAVIKFCIDLIRKYHNIGVLQYFSNLFQMLPLHHCTSGITGEWQHQQLGFGTDGRF</sequence>
<accession>J9GY46</accession>
<reference evidence="1" key="1">
    <citation type="journal article" date="2012" name="PLoS ONE">
        <title>Gene sets for utilization of primary and secondary nutrition supplies in the distal gut of endangered iberian lynx.</title>
        <authorList>
            <person name="Alcaide M."/>
            <person name="Messina E."/>
            <person name="Richter M."/>
            <person name="Bargiela R."/>
            <person name="Peplies J."/>
            <person name="Huws S.A."/>
            <person name="Newbold C.J."/>
            <person name="Golyshin P.N."/>
            <person name="Simon M.A."/>
            <person name="Lopez G."/>
            <person name="Yakimov M.M."/>
            <person name="Ferrer M."/>
        </authorList>
    </citation>
    <scope>NUCLEOTIDE SEQUENCE</scope>
</reference>
<comment type="caution">
    <text evidence="1">The sequence shown here is derived from an EMBL/GenBank/DDBJ whole genome shotgun (WGS) entry which is preliminary data.</text>
</comment>
<protein>
    <submittedName>
        <fullName evidence="1">Uncharacterized protein</fullName>
    </submittedName>
</protein>
<dbReference type="AlphaFoldDB" id="J9GY46"/>
<gene>
    <name evidence="1" type="ORF">EVA_06165</name>
</gene>
<evidence type="ECO:0000313" key="1">
    <source>
        <dbReference type="EMBL" id="EJX05725.1"/>
    </source>
</evidence>
<name>J9GY46_9ZZZZ</name>